<evidence type="ECO:0000313" key="2">
    <source>
        <dbReference type="Proteomes" id="UP000237511"/>
    </source>
</evidence>
<name>A0A2S3YVK4_9HYPH</name>
<sequence length="206" mass="23899">MMIVVVEGISAAGKTTWCRSHGRSYLIPETFPADRKAQPLTGIATAQYWIDWNARRWGDALQIEREKGRAICDTDPLKLHYSWCLCQIDALPKRQWELQLQTTRTALQEERLGFADAYFVKVIDYLTAKQQCQGDTSRVRDRFELHFRLQPFLIRWYELLEKALGGRVLWRLPDDGLPADATLASELRYDINVFDRFVSSLETKAT</sequence>
<comment type="caution">
    <text evidence="1">The sequence shown here is derived from an EMBL/GenBank/DDBJ whole genome shotgun (WGS) entry which is preliminary data.</text>
</comment>
<dbReference type="EMBL" id="LODU01000002">
    <property type="protein sequence ID" value="POH35658.1"/>
    <property type="molecule type" value="Genomic_DNA"/>
</dbReference>
<reference evidence="1 2" key="1">
    <citation type="journal article" date="2014" name="Syst. Appl. Microbiol.">
        <title>Microsymbionts of Phaseolus vulgaris in acid and alkaline soils of Mexico.</title>
        <authorList>
            <person name="Verastegui-Valdes M.M."/>
            <person name="Zhang Y.J."/>
            <person name="Rivera-Orduna F.N."/>
            <person name="Cheng H.P."/>
            <person name="Sui X.H."/>
            <person name="Wang E.T."/>
        </authorList>
    </citation>
    <scope>NUCLEOTIDE SEQUENCE [LARGE SCALE GENOMIC DNA]</scope>
    <source>
        <strain evidence="1 2">FG01</strain>
    </source>
</reference>
<accession>A0A2S3YVK4</accession>
<dbReference type="Proteomes" id="UP000237511">
    <property type="component" value="Unassembled WGS sequence"/>
</dbReference>
<gene>
    <name evidence="1" type="ORF">ATY31_01700</name>
</gene>
<dbReference type="RefSeq" id="WP_097527033.1">
    <property type="nucleotide sequence ID" value="NZ_LODU01000002.1"/>
</dbReference>
<evidence type="ECO:0000313" key="1">
    <source>
        <dbReference type="EMBL" id="POH35658.1"/>
    </source>
</evidence>
<protein>
    <submittedName>
        <fullName evidence="1">Uncharacterized protein</fullName>
    </submittedName>
</protein>
<dbReference type="AlphaFoldDB" id="A0A2S3YVK4"/>
<proteinExistence type="predicted"/>
<organism evidence="1 2">
    <name type="scientific">Sinorhizobium americanum</name>
    <dbReference type="NCBI Taxonomy" id="194963"/>
    <lineage>
        <taxon>Bacteria</taxon>
        <taxon>Pseudomonadati</taxon>
        <taxon>Pseudomonadota</taxon>
        <taxon>Alphaproteobacteria</taxon>
        <taxon>Hyphomicrobiales</taxon>
        <taxon>Rhizobiaceae</taxon>
        <taxon>Sinorhizobium/Ensifer group</taxon>
        <taxon>Sinorhizobium</taxon>
    </lineage>
</organism>